<dbReference type="RefSeq" id="WP_346101407.1">
    <property type="nucleotide sequence ID" value="NZ_BAAAMU010000003.1"/>
</dbReference>
<feature type="region of interest" description="Disordered" evidence="1">
    <location>
        <begin position="119"/>
        <end position="141"/>
    </location>
</feature>
<gene>
    <name evidence="2" type="ORF">GCM10009733_007260</name>
</gene>
<keyword evidence="3" id="KW-1185">Reference proteome</keyword>
<comment type="caution">
    <text evidence="2">The sequence shown here is derived from an EMBL/GenBank/DDBJ whole genome shotgun (WGS) entry which is preliminary data.</text>
</comment>
<protein>
    <submittedName>
        <fullName evidence="2">Uncharacterized protein</fullName>
    </submittedName>
</protein>
<feature type="region of interest" description="Disordered" evidence="1">
    <location>
        <begin position="1"/>
        <end position="21"/>
    </location>
</feature>
<dbReference type="EMBL" id="BAAAMU010000003">
    <property type="protein sequence ID" value="GAA1613686.1"/>
    <property type="molecule type" value="Genomic_DNA"/>
</dbReference>
<organism evidence="2 3">
    <name type="scientific">Nonomuraea maheshkhaliensis</name>
    <dbReference type="NCBI Taxonomy" id="419590"/>
    <lineage>
        <taxon>Bacteria</taxon>
        <taxon>Bacillati</taxon>
        <taxon>Actinomycetota</taxon>
        <taxon>Actinomycetes</taxon>
        <taxon>Streptosporangiales</taxon>
        <taxon>Streptosporangiaceae</taxon>
        <taxon>Nonomuraea</taxon>
    </lineage>
</organism>
<sequence length="141" mass="15510">MAGMPGRLRQGERVAAMTPHGFDPRAEEALRRTLEHVADGHLTLWVRGRFYDEHTGARLNPPEIQVLPDRQPQPGVPYLRGDWWTPMLERGWLELPPPGPCMRYLLTDTGHAVLSSAATSSGGVIATPPRAGQSQAGDGRR</sequence>
<feature type="compositionally biased region" description="Polar residues" evidence="1">
    <location>
        <begin position="132"/>
        <end position="141"/>
    </location>
</feature>
<name>A0ABN2EPI1_9ACTN</name>
<evidence type="ECO:0000313" key="2">
    <source>
        <dbReference type="EMBL" id="GAA1613686.1"/>
    </source>
</evidence>
<reference evidence="2 3" key="1">
    <citation type="journal article" date="2019" name="Int. J. Syst. Evol. Microbiol.">
        <title>The Global Catalogue of Microorganisms (GCM) 10K type strain sequencing project: providing services to taxonomists for standard genome sequencing and annotation.</title>
        <authorList>
            <consortium name="The Broad Institute Genomics Platform"/>
            <consortium name="The Broad Institute Genome Sequencing Center for Infectious Disease"/>
            <person name="Wu L."/>
            <person name="Ma J."/>
        </authorList>
    </citation>
    <scope>NUCLEOTIDE SEQUENCE [LARGE SCALE GENOMIC DNA]</scope>
    <source>
        <strain evidence="2 3">JCM 13929</strain>
    </source>
</reference>
<evidence type="ECO:0000256" key="1">
    <source>
        <dbReference type="SAM" id="MobiDB-lite"/>
    </source>
</evidence>
<proteinExistence type="predicted"/>
<dbReference type="Proteomes" id="UP001500064">
    <property type="component" value="Unassembled WGS sequence"/>
</dbReference>
<accession>A0ABN2EPI1</accession>
<evidence type="ECO:0000313" key="3">
    <source>
        <dbReference type="Proteomes" id="UP001500064"/>
    </source>
</evidence>